<feature type="region of interest" description="Disordered" evidence="6">
    <location>
        <begin position="1"/>
        <end position="22"/>
    </location>
</feature>
<evidence type="ECO:0000256" key="6">
    <source>
        <dbReference type="SAM" id="MobiDB-lite"/>
    </source>
</evidence>
<dbReference type="GO" id="GO:0004519">
    <property type="term" value="F:endonuclease activity"/>
    <property type="evidence" value="ECO:0007669"/>
    <property type="project" value="UniProtKB-KW"/>
</dbReference>
<dbReference type="OrthoDB" id="5868821at2759"/>
<feature type="compositionally biased region" description="Polar residues" evidence="6">
    <location>
        <begin position="218"/>
        <end position="230"/>
    </location>
</feature>
<dbReference type="PROSITE" id="PS00141">
    <property type="entry name" value="ASP_PROTEASE"/>
    <property type="match status" value="1"/>
</dbReference>
<dbReference type="InterPro" id="IPR021109">
    <property type="entry name" value="Peptidase_aspartic_dom_sf"/>
</dbReference>
<dbReference type="CDD" id="cd00303">
    <property type="entry name" value="retropepsin_like"/>
    <property type="match status" value="1"/>
</dbReference>
<dbReference type="InterPro" id="IPR001878">
    <property type="entry name" value="Znf_CCHC"/>
</dbReference>
<dbReference type="GO" id="GO:0003676">
    <property type="term" value="F:nucleic acid binding"/>
    <property type="evidence" value="ECO:0007669"/>
    <property type="project" value="InterPro"/>
</dbReference>
<dbReference type="GO" id="GO:0004190">
    <property type="term" value="F:aspartic-type endopeptidase activity"/>
    <property type="evidence" value="ECO:0007669"/>
    <property type="project" value="InterPro"/>
</dbReference>
<feature type="domain" description="CCHC-type" evidence="7">
    <location>
        <begin position="239"/>
        <end position="254"/>
    </location>
</feature>
<evidence type="ECO:0000259" key="7">
    <source>
        <dbReference type="PROSITE" id="PS50158"/>
    </source>
</evidence>
<organism evidence="8 9">
    <name type="scientific">Ancylostoma duodenale</name>
    <dbReference type="NCBI Taxonomy" id="51022"/>
    <lineage>
        <taxon>Eukaryota</taxon>
        <taxon>Metazoa</taxon>
        <taxon>Ecdysozoa</taxon>
        <taxon>Nematoda</taxon>
        <taxon>Chromadorea</taxon>
        <taxon>Rhabditida</taxon>
        <taxon>Rhabditina</taxon>
        <taxon>Rhabditomorpha</taxon>
        <taxon>Strongyloidea</taxon>
        <taxon>Ancylostomatidae</taxon>
        <taxon>Ancylostomatinae</taxon>
        <taxon>Ancylostoma</taxon>
    </lineage>
</organism>
<dbReference type="InterPro" id="IPR036875">
    <property type="entry name" value="Znf_CCHC_sf"/>
</dbReference>
<feature type="compositionally biased region" description="Polar residues" evidence="6">
    <location>
        <begin position="11"/>
        <end position="22"/>
    </location>
</feature>
<evidence type="ECO:0000313" key="8">
    <source>
        <dbReference type="EMBL" id="KIH50531.1"/>
    </source>
</evidence>
<dbReference type="GO" id="GO:0006508">
    <property type="term" value="P:proteolysis"/>
    <property type="evidence" value="ECO:0007669"/>
    <property type="project" value="InterPro"/>
</dbReference>
<dbReference type="GO" id="GO:0016779">
    <property type="term" value="F:nucleotidyltransferase activity"/>
    <property type="evidence" value="ECO:0007669"/>
    <property type="project" value="UniProtKB-KW"/>
</dbReference>
<keyword evidence="1" id="KW-0808">Transferase</keyword>
<dbReference type="Gene3D" id="2.40.70.10">
    <property type="entry name" value="Acid Proteases"/>
    <property type="match status" value="1"/>
</dbReference>
<keyword evidence="9" id="KW-1185">Reference proteome</keyword>
<dbReference type="InterPro" id="IPR050951">
    <property type="entry name" value="Retrovirus_Pol_polyprotein"/>
</dbReference>
<reference evidence="8 9" key="1">
    <citation type="submission" date="2013-12" db="EMBL/GenBank/DDBJ databases">
        <title>Draft genome of the parsitic nematode Ancylostoma duodenale.</title>
        <authorList>
            <person name="Mitreva M."/>
        </authorList>
    </citation>
    <scope>NUCLEOTIDE SEQUENCE [LARGE SCALE GENOMIC DNA]</scope>
    <source>
        <strain evidence="8 9">Zhejiang</strain>
    </source>
</reference>
<dbReference type="SUPFAM" id="SSF50630">
    <property type="entry name" value="Acid proteases"/>
    <property type="match status" value="1"/>
</dbReference>
<sequence length="606" mass="67721">MRKGDYESNRRAPSQQVTGTPVSDVNEISMGFLRKEALTVFETLPESVRESSVDEVVQAMKQRLRIDSASSRVKAMAELRSLAMHENQSVSEFCLTIEKLVSRAYPDVPREVVSLQMAEILSRQLAQWEGSYCLAEALETHAESDAYEKVKEAALRLERSRKMTQEMSGLPNTVKLRRNTVRQLHQPTRENGWYPSQQKPEVQETRRNAPPNDEVSETPRSQRVPGNSSIGGKRGEVKRCYNCGKLGHIAAECRMPPRQSQGRSQPLASPDEDRSARQASSASSYLTLVESWSCCSTTDAREPSCPLFGYRCTTTVNIMGLTATALLDTGSEISIVPVQFLRNAARMGVNLDAYIERMEPPSVRIRDASGNTMQYFDMIRVAITVDGKLEVIPFFLAQGLDDVIVLGTNALEALGIGLMAKVLHETPSEMGEAEKKLHEINLVKERVGMPPAKASLVTLTRVDAVEEPRVRSMHQETPRRMCNTNNSTAEQMVHCQKSKQELGNSGNTSALDVLSSCRNRKHVKVSVSAKNHTFSYVVSDTEDSVGHLMFNSNYELHRHMYKRECNADEIQSHRKDCRFATFLRHCDHTVTARLNGPMVGGWSAVI</sequence>
<proteinExistence type="predicted"/>
<dbReference type="PANTHER" id="PTHR37984">
    <property type="entry name" value="PROTEIN CBG26694"/>
    <property type="match status" value="1"/>
</dbReference>
<dbReference type="GO" id="GO:0019899">
    <property type="term" value="F:enzyme binding"/>
    <property type="evidence" value="ECO:0007669"/>
    <property type="project" value="UniProtKB-ARBA"/>
</dbReference>
<keyword evidence="4" id="KW-0255">Endonuclease</keyword>
<dbReference type="GO" id="GO:0008270">
    <property type="term" value="F:zinc ion binding"/>
    <property type="evidence" value="ECO:0007669"/>
    <property type="project" value="UniProtKB-KW"/>
</dbReference>
<dbReference type="AlphaFoldDB" id="A0A0C2G0A5"/>
<dbReference type="PANTHER" id="PTHR37984:SF5">
    <property type="entry name" value="PROTEIN NYNRIN-LIKE"/>
    <property type="match status" value="1"/>
</dbReference>
<keyword evidence="2" id="KW-0548">Nucleotidyltransferase</keyword>
<keyword evidence="4" id="KW-0378">Hydrolase</keyword>
<dbReference type="Gene3D" id="4.10.60.10">
    <property type="entry name" value="Zinc finger, CCHC-type"/>
    <property type="match status" value="1"/>
</dbReference>
<dbReference type="GO" id="GO:0005737">
    <property type="term" value="C:cytoplasm"/>
    <property type="evidence" value="ECO:0007669"/>
    <property type="project" value="UniProtKB-ARBA"/>
</dbReference>
<keyword evidence="5" id="KW-0479">Metal-binding</keyword>
<gene>
    <name evidence="8" type="ORF">ANCDUO_19390</name>
</gene>
<evidence type="ECO:0000256" key="5">
    <source>
        <dbReference type="PROSITE-ProRule" id="PRU00047"/>
    </source>
</evidence>
<dbReference type="PROSITE" id="PS50158">
    <property type="entry name" value="ZF_CCHC"/>
    <property type="match status" value="1"/>
</dbReference>
<feature type="compositionally biased region" description="Basic and acidic residues" evidence="6">
    <location>
        <begin position="1"/>
        <end position="10"/>
    </location>
</feature>
<dbReference type="InterPro" id="IPR001969">
    <property type="entry name" value="Aspartic_peptidase_AS"/>
</dbReference>
<evidence type="ECO:0000256" key="4">
    <source>
        <dbReference type="ARBA" id="ARBA00022759"/>
    </source>
</evidence>
<evidence type="ECO:0000313" key="9">
    <source>
        <dbReference type="Proteomes" id="UP000054047"/>
    </source>
</evidence>
<keyword evidence="5" id="KW-0863">Zinc-finger</keyword>
<feature type="region of interest" description="Disordered" evidence="6">
    <location>
        <begin position="254"/>
        <end position="280"/>
    </location>
</feature>
<feature type="region of interest" description="Disordered" evidence="6">
    <location>
        <begin position="185"/>
        <end position="231"/>
    </location>
</feature>
<evidence type="ECO:0000256" key="2">
    <source>
        <dbReference type="ARBA" id="ARBA00022695"/>
    </source>
</evidence>
<evidence type="ECO:0000256" key="1">
    <source>
        <dbReference type="ARBA" id="ARBA00022679"/>
    </source>
</evidence>
<accession>A0A0C2G0A5</accession>
<dbReference type="Pfam" id="PF00098">
    <property type="entry name" value="zf-CCHC"/>
    <property type="match status" value="1"/>
</dbReference>
<feature type="compositionally biased region" description="Polar residues" evidence="6">
    <location>
        <begin position="258"/>
        <end position="267"/>
    </location>
</feature>
<protein>
    <submittedName>
        <fullName evidence="8">Zinc knuckle</fullName>
    </submittedName>
</protein>
<keyword evidence="3" id="KW-0540">Nuclease</keyword>
<dbReference type="SUPFAM" id="SSF57756">
    <property type="entry name" value="Retrovirus zinc finger-like domains"/>
    <property type="match status" value="1"/>
</dbReference>
<dbReference type="EMBL" id="KN749448">
    <property type="protein sequence ID" value="KIH50531.1"/>
    <property type="molecule type" value="Genomic_DNA"/>
</dbReference>
<dbReference type="Proteomes" id="UP000054047">
    <property type="component" value="Unassembled WGS sequence"/>
</dbReference>
<feature type="non-terminal residue" evidence="8">
    <location>
        <position position="606"/>
    </location>
</feature>
<keyword evidence="5" id="KW-0862">Zinc</keyword>
<evidence type="ECO:0000256" key="3">
    <source>
        <dbReference type="ARBA" id="ARBA00022722"/>
    </source>
</evidence>
<name>A0A0C2G0A5_9BILA</name>
<dbReference type="SMART" id="SM00343">
    <property type="entry name" value="ZnF_C2HC"/>
    <property type="match status" value="1"/>
</dbReference>